<keyword evidence="4" id="KW-1185">Reference proteome</keyword>
<gene>
    <name evidence="3" type="ORF">C8P70_1225</name>
</gene>
<proteinExistence type="predicted"/>
<dbReference type="EMBL" id="SOAG01000022">
    <property type="protein sequence ID" value="TDS55285.1"/>
    <property type="molecule type" value="Genomic_DNA"/>
</dbReference>
<evidence type="ECO:0000256" key="1">
    <source>
        <dbReference type="SAM" id="SignalP"/>
    </source>
</evidence>
<dbReference type="Pfam" id="PF13648">
    <property type="entry name" value="Lipocalin_4"/>
    <property type="match status" value="1"/>
</dbReference>
<evidence type="ECO:0000259" key="2">
    <source>
        <dbReference type="Pfam" id="PF13648"/>
    </source>
</evidence>
<evidence type="ECO:0000313" key="4">
    <source>
        <dbReference type="Proteomes" id="UP000295215"/>
    </source>
</evidence>
<feature type="domain" description="Lipocalin-like" evidence="2">
    <location>
        <begin position="41"/>
        <end position="132"/>
    </location>
</feature>
<dbReference type="RefSeq" id="WP_133713138.1">
    <property type="nucleotide sequence ID" value="NZ_SOAG01000022.1"/>
</dbReference>
<name>A0A4R7EYY7_9FLAO</name>
<sequence length="144" mass="15849">MKKSILSALKTGFIFLLLCLAVACSSDNNTPVPEPTPEELIIGKWYVEKITKSDGSVHEHANDCEKGSYLKFDTDNKIYSIFFYLVGGDCKSSTGGGDYYVVDGGKKVVVTALDGVTSTMDILMLNKSTLVLKIQDTMYLKRDM</sequence>
<dbReference type="PROSITE" id="PS51257">
    <property type="entry name" value="PROKAR_LIPOPROTEIN"/>
    <property type="match status" value="1"/>
</dbReference>
<dbReference type="OrthoDB" id="1449058at2"/>
<dbReference type="Proteomes" id="UP000295215">
    <property type="component" value="Unassembled WGS sequence"/>
</dbReference>
<evidence type="ECO:0000313" key="3">
    <source>
        <dbReference type="EMBL" id="TDS55285.1"/>
    </source>
</evidence>
<dbReference type="InterPro" id="IPR012674">
    <property type="entry name" value="Calycin"/>
</dbReference>
<protein>
    <submittedName>
        <fullName evidence="3">Lipocalin-like protein</fullName>
    </submittedName>
</protein>
<dbReference type="InterPro" id="IPR024311">
    <property type="entry name" value="Lipocalin-like"/>
</dbReference>
<organism evidence="3 4">
    <name type="scientific">Myroides indicus</name>
    <dbReference type="NCBI Taxonomy" id="1323422"/>
    <lineage>
        <taxon>Bacteria</taxon>
        <taxon>Pseudomonadati</taxon>
        <taxon>Bacteroidota</taxon>
        <taxon>Flavobacteriia</taxon>
        <taxon>Flavobacteriales</taxon>
        <taxon>Flavobacteriaceae</taxon>
        <taxon>Myroides</taxon>
    </lineage>
</organism>
<keyword evidence="1" id="KW-0732">Signal</keyword>
<dbReference type="AlphaFoldDB" id="A0A4R7EYY7"/>
<feature type="chain" id="PRO_5020329884" evidence="1">
    <location>
        <begin position="24"/>
        <end position="144"/>
    </location>
</feature>
<feature type="signal peptide" evidence="1">
    <location>
        <begin position="1"/>
        <end position="23"/>
    </location>
</feature>
<comment type="caution">
    <text evidence="3">The sequence shown here is derived from an EMBL/GenBank/DDBJ whole genome shotgun (WGS) entry which is preliminary data.</text>
</comment>
<reference evidence="3 4" key="1">
    <citation type="submission" date="2019-03" db="EMBL/GenBank/DDBJ databases">
        <title>Genomic Encyclopedia of Archaeal and Bacterial Type Strains, Phase II (KMG-II): from individual species to whole genera.</title>
        <authorList>
            <person name="Goeker M."/>
        </authorList>
    </citation>
    <scope>NUCLEOTIDE SEQUENCE [LARGE SCALE GENOMIC DNA]</scope>
    <source>
        <strain evidence="3 4">DSM 28213</strain>
    </source>
</reference>
<accession>A0A4R7EYY7</accession>
<dbReference type="SUPFAM" id="SSF50814">
    <property type="entry name" value="Lipocalins"/>
    <property type="match status" value="1"/>
</dbReference>